<reference evidence="2" key="1">
    <citation type="submission" date="2021-02" db="EMBL/GenBank/DDBJ databases">
        <authorList>
            <person name="Dougan E. K."/>
            <person name="Rhodes N."/>
            <person name="Thang M."/>
            <person name="Chan C."/>
        </authorList>
    </citation>
    <scope>NUCLEOTIDE SEQUENCE</scope>
</reference>
<evidence type="ECO:0000313" key="3">
    <source>
        <dbReference type="Proteomes" id="UP000649617"/>
    </source>
</evidence>
<organism evidence="2 3">
    <name type="scientific">Symbiodinium pilosum</name>
    <name type="common">Dinoflagellate</name>
    <dbReference type="NCBI Taxonomy" id="2952"/>
    <lineage>
        <taxon>Eukaryota</taxon>
        <taxon>Sar</taxon>
        <taxon>Alveolata</taxon>
        <taxon>Dinophyceae</taxon>
        <taxon>Suessiales</taxon>
        <taxon>Symbiodiniaceae</taxon>
        <taxon>Symbiodinium</taxon>
    </lineage>
</organism>
<comment type="caution">
    <text evidence="2">The sequence shown here is derived from an EMBL/GenBank/DDBJ whole genome shotgun (WGS) entry which is preliminary data.</text>
</comment>
<dbReference type="Proteomes" id="UP000649617">
    <property type="component" value="Unassembled WGS sequence"/>
</dbReference>
<keyword evidence="3" id="KW-1185">Reference proteome</keyword>
<protein>
    <submittedName>
        <fullName evidence="2">Gsp-2 protein</fullName>
    </submittedName>
</protein>
<proteinExistence type="predicted"/>
<dbReference type="AlphaFoldDB" id="A0A812VR48"/>
<name>A0A812VR48_SYMPI</name>
<feature type="region of interest" description="Disordered" evidence="1">
    <location>
        <begin position="1"/>
        <end position="24"/>
    </location>
</feature>
<evidence type="ECO:0000313" key="2">
    <source>
        <dbReference type="EMBL" id="CAE7637907.1"/>
    </source>
</evidence>
<dbReference type="EMBL" id="CAJNIZ010042788">
    <property type="protein sequence ID" value="CAE7637907.1"/>
    <property type="molecule type" value="Genomic_DNA"/>
</dbReference>
<evidence type="ECO:0000256" key="1">
    <source>
        <dbReference type="SAM" id="MobiDB-lite"/>
    </source>
</evidence>
<feature type="compositionally biased region" description="Polar residues" evidence="1">
    <location>
        <begin position="1"/>
        <end position="13"/>
    </location>
</feature>
<sequence>MASSCQEWMQTSAHPRALQHRRRNVREVQRLAAVGDTSYTRRVAKKRVRQEAANQRLARRLRLAAAFAEALLGKAMAPRSLKRTTGCEARKVRKSEALVALFDDKQRCGLSCFSARQGLQLPQSSV</sequence>
<gene>
    <name evidence="2" type="primary">gsp-2</name>
    <name evidence="2" type="ORF">SPIL2461_LOCUS16850</name>
</gene>
<accession>A0A812VR48</accession>